<dbReference type="AlphaFoldDB" id="A0A0P9FHC9"/>
<dbReference type="Proteomes" id="UP000050509">
    <property type="component" value="Unassembled WGS sequence"/>
</dbReference>
<feature type="non-terminal residue" evidence="4">
    <location>
        <position position="213"/>
    </location>
</feature>
<dbReference type="Gene3D" id="1.50.10.100">
    <property type="entry name" value="Chondroitin AC/alginate lyase"/>
    <property type="match status" value="1"/>
</dbReference>
<keyword evidence="1" id="KW-0732">Signal</keyword>
<dbReference type="SUPFAM" id="SSF48230">
    <property type="entry name" value="Chondroitin AC/alginate lyase"/>
    <property type="match status" value="1"/>
</dbReference>
<accession>A0A0P9FHC9</accession>
<evidence type="ECO:0000313" key="4">
    <source>
        <dbReference type="EMBL" id="KPV52524.1"/>
    </source>
</evidence>
<comment type="caution">
    <text evidence="4">The sequence shown here is derived from an EMBL/GenBank/DDBJ whole genome shotgun (WGS) entry which is preliminary data.</text>
</comment>
<dbReference type="InterPro" id="IPR008397">
    <property type="entry name" value="Alginate_lyase_dom"/>
</dbReference>
<reference evidence="4 5" key="1">
    <citation type="submission" date="2015-09" db="EMBL/GenBank/DDBJ databases">
        <title>Draft genome sequence of Kouleothrix aurantiaca JCM 19913.</title>
        <authorList>
            <person name="Hemp J."/>
        </authorList>
    </citation>
    <scope>NUCLEOTIDE SEQUENCE [LARGE SCALE GENOMIC DNA]</scope>
    <source>
        <strain evidence="4 5">COM-B</strain>
    </source>
</reference>
<protein>
    <recommendedName>
        <fullName evidence="3">Alginate lyase domain-containing protein</fullName>
    </recommendedName>
</protein>
<dbReference type="InterPro" id="IPR008929">
    <property type="entry name" value="Chondroitin_lyas"/>
</dbReference>
<proteinExistence type="predicted"/>
<gene>
    <name evidence="4" type="ORF">SE17_14970</name>
</gene>
<sequence length="213" mass="22222">MHARATARNAARTYMMSITACIILLSGVCLSIIAWPDASSAATTNAVLVQPATGGYLGSALELAQRKTLASQGVEPYKSAMSNVTSFANGKLSSSPKPQEPLNITGTTGAFVDDTATAYGLALAYSTSGDVKYAQKSRDFIMAWVNTTKTTVNACPDSGSCQTSLIIGRVGPGFVFAANLIKPSGALSAADDTAFRNWLRTVILPTASTRNNN</sequence>
<evidence type="ECO:0000256" key="1">
    <source>
        <dbReference type="ARBA" id="ARBA00022729"/>
    </source>
</evidence>
<feature type="domain" description="Alginate lyase" evidence="3">
    <location>
        <begin position="109"/>
        <end position="202"/>
    </location>
</feature>
<keyword evidence="2" id="KW-0456">Lyase</keyword>
<name>A0A0P9FHC9_9CHLR</name>
<evidence type="ECO:0000256" key="2">
    <source>
        <dbReference type="ARBA" id="ARBA00023239"/>
    </source>
</evidence>
<evidence type="ECO:0000259" key="3">
    <source>
        <dbReference type="Pfam" id="PF05426"/>
    </source>
</evidence>
<organism evidence="4 5">
    <name type="scientific">Kouleothrix aurantiaca</name>
    <dbReference type="NCBI Taxonomy" id="186479"/>
    <lineage>
        <taxon>Bacteria</taxon>
        <taxon>Bacillati</taxon>
        <taxon>Chloroflexota</taxon>
        <taxon>Chloroflexia</taxon>
        <taxon>Chloroflexales</taxon>
        <taxon>Roseiflexineae</taxon>
        <taxon>Roseiflexaceae</taxon>
        <taxon>Kouleothrix</taxon>
    </lineage>
</organism>
<evidence type="ECO:0000313" key="5">
    <source>
        <dbReference type="Proteomes" id="UP000050509"/>
    </source>
</evidence>
<dbReference type="Pfam" id="PF05426">
    <property type="entry name" value="Alginate_lyase"/>
    <property type="match status" value="1"/>
</dbReference>
<dbReference type="EMBL" id="LJCR01000515">
    <property type="protein sequence ID" value="KPV52524.1"/>
    <property type="molecule type" value="Genomic_DNA"/>
</dbReference>
<dbReference type="GO" id="GO:0042597">
    <property type="term" value="C:periplasmic space"/>
    <property type="evidence" value="ECO:0007669"/>
    <property type="project" value="InterPro"/>
</dbReference>
<dbReference type="GO" id="GO:0016829">
    <property type="term" value="F:lyase activity"/>
    <property type="evidence" value="ECO:0007669"/>
    <property type="project" value="UniProtKB-KW"/>
</dbReference>
<keyword evidence="5" id="KW-1185">Reference proteome</keyword>